<dbReference type="InterPro" id="IPR033756">
    <property type="entry name" value="YlxH/NBP35"/>
</dbReference>
<dbReference type="GO" id="GO:0005829">
    <property type="term" value="C:cytosol"/>
    <property type="evidence" value="ECO:0007669"/>
    <property type="project" value="TreeGrafter"/>
</dbReference>
<dbReference type="InterPro" id="IPR000808">
    <property type="entry name" value="Mrp-like_CS"/>
</dbReference>
<dbReference type="SUPFAM" id="SSF52540">
    <property type="entry name" value="P-loop containing nucleoside triphosphate hydrolases"/>
    <property type="match status" value="1"/>
</dbReference>
<evidence type="ECO:0000313" key="8">
    <source>
        <dbReference type="EMBL" id="ABQ20614.1"/>
    </source>
</evidence>
<feature type="binding site" evidence="7">
    <location>
        <begin position="127"/>
        <end position="134"/>
    </location>
    <ligand>
        <name>ATP</name>
        <dbReference type="ChEBI" id="CHEBI:30616"/>
    </ligand>
</feature>
<dbReference type="OrthoDB" id="9809679at2"/>
<keyword evidence="3 7" id="KW-0067">ATP-binding</keyword>
<gene>
    <name evidence="8" type="primary">mrp</name>
    <name evidence="8" type="ordered locus">VC0395_A0555</name>
</gene>
<dbReference type="GO" id="GO:0005524">
    <property type="term" value="F:ATP binding"/>
    <property type="evidence" value="ECO:0007669"/>
    <property type="project" value="UniProtKB-UniRule"/>
</dbReference>
<evidence type="ECO:0000256" key="3">
    <source>
        <dbReference type="ARBA" id="ARBA00022840"/>
    </source>
</evidence>
<dbReference type="GO" id="GO:0046872">
    <property type="term" value="F:metal ion binding"/>
    <property type="evidence" value="ECO:0007669"/>
    <property type="project" value="UniProtKB-KW"/>
</dbReference>
<dbReference type="InterPro" id="IPR027417">
    <property type="entry name" value="P-loop_NTPase"/>
</dbReference>
<evidence type="ECO:0000313" key="9">
    <source>
        <dbReference type="Proteomes" id="UP000000249"/>
    </source>
</evidence>
<dbReference type="eggNOG" id="COG0489">
    <property type="taxonomic scope" value="Bacteria"/>
</dbReference>
<keyword evidence="4 7" id="KW-0408">Iron</keyword>
<dbReference type="PATRIC" id="fig|345073.21.peg.1019"/>
<dbReference type="CDD" id="cd02037">
    <property type="entry name" value="Mrp_NBP35"/>
    <property type="match status" value="1"/>
</dbReference>
<dbReference type="GO" id="GO:0140663">
    <property type="term" value="F:ATP-dependent FeS chaperone activity"/>
    <property type="evidence" value="ECO:0007669"/>
    <property type="project" value="InterPro"/>
</dbReference>
<organism evidence="8 9">
    <name type="scientific">Vibrio cholerae serotype O1 (strain ATCC 39541 / Classical Ogawa 395 / O395)</name>
    <dbReference type="NCBI Taxonomy" id="345073"/>
    <lineage>
        <taxon>Bacteria</taxon>
        <taxon>Pseudomonadati</taxon>
        <taxon>Pseudomonadota</taxon>
        <taxon>Gammaproteobacteria</taxon>
        <taxon>Vibrionales</taxon>
        <taxon>Vibrionaceae</taxon>
        <taxon>Vibrio</taxon>
    </lineage>
</organism>
<dbReference type="EMBL" id="CP000627">
    <property type="protein sequence ID" value="ABQ20614.1"/>
    <property type="molecule type" value="Genomic_DNA"/>
</dbReference>
<keyword evidence="2 7" id="KW-0547">Nucleotide-binding</keyword>
<name>A0A0H3AJA8_VIBC3</name>
<sequence>MIPLSFSGFSCSLSGGSMGKKGEVMQSIQSKQDLCRWLSQFSHPDLISDWAMSPSIVTITPNQQVNVQLPFAAHSLLTELSDWIAKQQASGAVAPVTFDIQVKPQALETRVNAAVKGVKNIIAVTSGKGGVGKSTTAVNLALAIAKSGGKVGLLDADIYGPSVPLMLGKTKAKPEVRDNKWMQPIEAHGIATHSIGYLVDEADAAIWRGPMASKALAQLLNETEWPDLDYLVIDMPPGTGDIQLTLAQQIPVTGAVIVTTPQDLALADARKGAAMFAKVDVPVIGLVENMSYHICSHCGEKEHIFGVGGAQTLAAEFGLSLLAQIPLHIDMREDIDAGVPTVVARPNSEHTERYLALAQRVCASLFWQGKAKPESIQIQWVN</sequence>
<dbReference type="HAMAP" id="MF_02040">
    <property type="entry name" value="Mrp_NBP35"/>
    <property type="match status" value="1"/>
</dbReference>
<reference evidence="8 9" key="1">
    <citation type="submission" date="2007-03" db="EMBL/GenBank/DDBJ databases">
        <authorList>
            <person name="Heidelberg J."/>
        </authorList>
    </citation>
    <scope>NUCLEOTIDE SEQUENCE [LARGE SCALE GENOMIC DNA]</scope>
    <source>
        <strain evidence="9">ATCC 39541 / Classical Ogawa 395 / O395</strain>
    </source>
</reference>
<evidence type="ECO:0000256" key="1">
    <source>
        <dbReference type="ARBA" id="ARBA00022723"/>
    </source>
</evidence>
<dbReference type="GO" id="GO:0016887">
    <property type="term" value="F:ATP hydrolysis activity"/>
    <property type="evidence" value="ECO:0007669"/>
    <property type="project" value="UniProtKB-UniRule"/>
</dbReference>
<comment type="subunit">
    <text evidence="7">Homodimer.</text>
</comment>
<accession>A0A0H3AJA8</accession>
<dbReference type="Gene3D" id="3.40.50.300">
    <property type="entry name" value="P-loop containing nucleotide triphosphate hydrolases"/>
    <property type="match status" value="1"/>
</dbReference>
<keyword evidence="7" id="KW-0378">Hydrolase</keyword>
<dbReference type="FunFam" id="3.40.50.300:FF:000418">
    <property type="entry name" value="Iron-sulfur cluster carrier protein"/>
    <property type="match status" value="1"/>
</dbReference>
<evidence type="ECO:0000256" key="5">
    <source>
        <dbReference type="ARBA" id="ARBA00023014"/>
    </source>
</evidence>
<dbReference type="GO" id="GO:0016226">
    <property type="term" value="P:iron-sulfur cluster assembly"/>
    <property type="evidence" value="ECO:0007669"/>
    <property type="project" value="InterPro"/>
</dbReference>
<dbReference type="Proteomes" id="UP000000249">
    <property type="component" value="Chromosome 1"/>
</dbReference>
<evidence type="ECO:0000256" key="2">
    <source>
        <dbReference type="ARBA" id="ARBA00022741"/>
    </source>
</evidence>
<dbReference type="InterPro" id="IPR044304">
    <property type="entry name" value="NUBPL-like"/>
</dbReference>
<dbReference type="KEGG" id="vco:VC0395_A0555"/>
<dbReference type="Pfam" id="PF10609">
    <property type="entry name" value="ParA"/>
    <property type="match status" value="1"/>
</dbReference>
<proteinExistence type="inferred from homology"/>
<dbReference type="PROSITE" id="PS01215">
    <property type="entry name" value="MRP"/>
    <property type="match status" value="1"/>
</dbReference>
<dbReference type="PANTHER" id="PTHR42961:SF2">
    <property type="entry name" value="IRON-SULFUR PROTEIN NUBPL"/>
    <property type="match status" value="1"/>
</dbReference>
<dbReference type="AlphaFoldDB" id="A0A0H3AJA8"/>
<comment type="similarity">
    <text evidence="6 7">Belongs to the Mrp/NBP35 ATP-binding proteins family.</text>
</comment>
<dbReference type="PANTHER" id="PTHR42961">
    <property type="entry name" value="IRON-SULFUR PROTEIN NUBPL"/>
    <property type="match status" value="1"/>
</dbReference>
<dbReference type="NCBIfam" id="NF008669">
    <property type="entry name" value="PRK11670.1"/>
    <property type="match status" value="1"/>
</dbReference>
<evidence type="ECO:0000256" key="6">
    <source>
        <dbReference type="ARBA" id="ARBA00024036"/>
    </source>
</evidence>
<keyword evidence="5 7" id="KW-0411">Iron-sulfur</keyword>
<comment type="function">
    <text evidence="7">Binds and transfers iron-sulfur (Fe-S) clusters to target apoproteins. Can hydrolyze ATP.</text>
</comment>
<dbReference type="InterPro" id="IPR019591">
    <property type="entry name" value="Mrp/NBP35_ATP-bd"/>
</dbReference>
<dbReference type="KEGG" id="vcr:VC395_1051"/>
<dbReference type="GO" id="GO:0051539">
    <property type="term" value="F:4 iron, 4 sulfur cluster binding"/>
    <property type="evidence" value="ECO:0007669"/>
    <property type="project" value="TreeGrafter"/>
</dbReference>
<evidence type="ECO:0000256" key="4">
    <source>
        <dbReference type="ARBA" id="ARBA00023004"/>
    </source>
</evidence>
<keyword evidence="1 7" id="KW-0479">Metal-binding</keyword>
<protein>
    <recommendedName>
        <fullName evidence="7">Iron-sulfur cluster carrier protein</fullName>
    </recommendedName>
</protein>
<evidence type="ECO:0000256" key="7">
    <source>
        <dbReference type="HAMAP-Rule" id="MF_02040"/>
    </source>
</evidence>